<comment type="caution">
    <text evidence="1">The sequence shown here is derived from an EMBL/GenBank/DDBJ whole genome shotgun (WGS) entry which is preliminary data.</text>
</comment>
<protein>
    <submittedName>
        <fullName evidence="1">ATP synthase subunit delta</fullName>
    </submittedName>
</protein>
<evidence type="ECO:0000313" key="2">
    <source>
        <dbReference type="Proteomes" id="UP000356253"/>
    </source>
</evidence>
<sequence>MASSRAAQRYAKALLDLAEERNNQEAINKDIRDIHKTLEASGELRSVLKSPVIDVNAKVNSLKAIFKSVSEDVKNLFSVLANNNRIAELNLVTKKYIELYDEKNNVKVALVTTAEALTPAIEAKLLAKVKSLTGSEVTIKNKIDESILGGFILRIGDQQYDASIQGKLNTLRTRFKNKAHV</sequence>
<organism evidence="1 2">
    <name type="scientific">Mesonia oceanica</name>
    <dbReference type="NCBI Taxonomy" id="2687242"/>
    <lineage>
        <taxon>Bacteria</taxon>
        <taxon>Pseudomonadati</taxon>
        <taxon>Bacteroidota</taxon>
        <taxon>Flavobacteriia</taxon>
        <taxon>Flavobacteriales</taxon>
        <taxon>Flavobacteriaceae</taxon>
        <taxon>Mesonia</taxon>
    </lineage>
</organism>
<evidence type="ECO:0000313" key="1">
    <source>
        <dbReference type="EMBL" id="VVV01931.1"/>
    </source>
</evidence>
<proteinExistence type="predicted"/>
<reference evidence="1" key="1">
    <citation type="submission" date="2019-09" db="EMBL/GenBank/DDBJ databases">
        <authorList>
            <person name="Rodrigo-Torres L."/>
            <person name="Arahal R. D."/>
            <person name="Lucena T."/>
        </authorList>
    </citation>
    <scope>NUCLEOTIDE SEQUENCE</scope>
    <source>
        <strain evidence="1">ISS653</strain>
    </source>
</reference>
<dbReference type="EMBL" id="CABVMM010000013">
    <property type="protein sequence ID" value="VVV01931.1"/>
    <property type="molecule type" value="Genomic_DNA"/>
</dbReference>
<name>A0AC61YBR4_9FLAO</name>
<keyword evidence="2" id="KW-1185">Reference proteome</keyword>
<accession>A0AC61YBR4</accession>
<dbReference type="Proteomes" id="UP000356253">
    <property type="component" value="Unassembled WGS sequence"/>
</dbReference>
<gene>
    <name evidence="1" type="primary">atpH</name>
    <name evidence="1" type="ORF">FVB9532_03226</name>
</gene>